<dbReference type="Gene3D" id="1.10.150.130">
    <property type="match status" value="1"/>
</dbReference>
<comment type="similarity">
    <text evidence="1">Belongs to the 'phage' integrase family.</text>
</comment>
<name>A0A6B3L6N5_9BACT</name>
<evidence type="ECO:0000313" key="4">
    <source>
        <dbReference type="EMBL" id="QQL44844.1"/>
    </source>
</evidence>
<dbReference type="GO" id="GO:0015074">
    <property type="term" value="P:DNA integration"/>
    <property type="evidence" value="ECO:0007669"/>
    <property type="project" value="InterPro"/>
</dbReference>
<dbReference type="GO" id="GO:0003677">
    <property type="term" value="F:DNA binding"/>
    <property type="evidence" value="ECO:0007669"/>
    <property type="project" value="UniProtKB-KW"/>
</dbReference>
<keyword evidence="2" id="KW-0238">DNA-binding</keyword>
<dbReference type="InterPro" id="IPR010998">
    <property type="entry name" value="Integrase_recombinase_N"/>
</dbReference>
<sequence length="384" mass="41984">MAGLKKRGNIWYARWTGADGKRITRTTGESSKTEARKKAIELEALDRKATDGDGMKRAFVGILKRGLFAADAGKLTLPVLESLLAEAYAVANPDDNQVTLREHWEAWHDAQAKRWNGGTISASNGNRFRMLAALGDKVADAHIGKLTEAHISAALDKMLDDGKKRGSINQSLSELRRVMTDAHARGICSRNPAKLVKSLPMTDKSIKGAFTRDEIERILALADDEMRGIVLFATYTGLRLADVIALHSDMIDGEGVLIVTPKKTRRFGKTVAIPLAAPVKAWVADKAGELFPEAGSKKPEQTSRNFNSLMKQAGVPREITLPNRATAKRTFHSLRVTFVSWLAAGGVAAEGRMQLAGHSSEAIHQLYNRTELEQLKQAIATLEI</sequence>
<dbReference type="InterPro" id="IPR013762">
    <property type="entry name" value="Integrase-like_cat_sf"/>
</dbReference>
<dbReference type="Proteomes" id="UP000475117">
    <property type="component" value="Chromosome"/>
</dbReference>
<dbReference type="Gene3D" id="1.10.443.10">
    <property type="entry name" value="Intergrase catalytic core"/>
    <property type="match status" value="1"/>
</dbReference>
<reference evidence="4 5" key="1">
    <citation type="submission" date="2020-12" db="EMBL/GenBank/DDBJ databases">
        <title>Sulforoseuscoccus oceanibium gen. nov., sp. nov., a representative of the phylum Verrucomicrobia with special cytoplasmic membrane, and proposal of Sulforoseuscoccusaceae fam. nov.</title>
        <authorList>
            <person name="Xi F."/>
        </authorList>
    </citation>
    <scope>NUCLEOTIDE SEQUENCE [LARGE SCALE GENOMIC DNA]</scope>
    <source>
        <strain evidence="4 5">T37</strain>
    </source>
</reference>
<dbReference type="KEGG" id="soa:G3M56_013345"/>
<accession>A0A6B3L6N5</accession>
<dbReference type="GO" id="GO:0006310">
    <property type="term" value="P:DNA recombination"/>
    <property type="evidence" value="ECO:0007669"/>
    <property type="project" value="UniProtKB-KW"/>
</dbReference>
<dbReference type="AlphaFoldDB" id="A0A6B3L6N5"/>
<protein>
    <submittedName>
        <fullName evidence="4">Tyrosine-type recombinase/integrase</fullName>
    </submittedName>
</protein>
<proteinExistence type="inferred from homology"/>
<dbReference type="Pfam" id="PF00589">
    <property type="entry name" value="Phage_integrase"/>
    <property type="match status" value="1"/>
</dbReference>
<keyword evidence="3" id="KW-0233">DNA recombination</keyword>
<dbReference type="InterPro" id="IPR011010">
    <property type="entry name" value="DNA_brk_join_enz"/>
</dbReference>
<dbReference type="PANTHER" id="PTHR30349:SF41">
    <property type="entry name" value="INTEGRASE_RECOMBINASE PROTEIN MJ0367-RELATED"/>
    <property type="match status" value="1"/>
</dbReference>
<evidence type="ECO:0000256" key="1">
    <source>
        <dbReference type="ARBA" id="ARBA00008857"/>
    </source>
</evidence>
<dbReference type="RefSeq" id="WP_164364635.1">
    <property type="nucleotide sequence ID" value="NZ_CP066776.1"/>
</dbReference>
<evidence type="ECO:0000256" key="3">
    <source>
        <dbReference type="ARBA" id="ARBA00023172"/>
    </source>
</evidence>
<dbReference type="InterPro" id="IPR002104">
    <property type="entry name" value="Integrase_catalytic"/>
</dbReference>
<dbReference type="PROSITE" id="PS51898">
    <property type="entry name" value="TYR_RECOMBINASE"/>
    <property type="match status" value="1"/>
</dbReference>
<evidence type="ECO:0000313" key="5">
    <source>
        <dbReference type="Proteomes" id="UP000475117"/>
    </source>
</evidence>
<dbReference type="PANTHER" id="PTHR30349">
    <property type="entry name" value="PHAGE INTEGRASE-RELATED"/>
    <property type="match status" value="1"/>
</dbReference>
<evidence type="ECO:0000256" key="2">
    <source>
        <dbReference type="ARBA" id="ARBA00023125"/>
    </source>
</evidence>
<dbReference type="SUPFAM" id="SSF56349">
    <property type="entry name" value="DNA breaking-rejoining enzymes"/>
    <property type="match status" value="1"/>
</dbReference>
<keyword evidence="5" id="KW-1185">Reference proteome</keyword>
<dbReference type="InterPro" id="IPR050090">
    <property type="entry name" value="Tyrosine_recombinase_XerCD"/>
</dbReference>
<gene>
    <name evidence="4" type="ORF">G3M56_013345</name>
</gene>
<organism evidence="4 5">
    <name type="scientific">Sulfuriroseicoccus oceanibius</name>
    <dbReference type="NCBI Taxonomy" id="2707525"/>
    <lineage>
        <taxon>Bacteria</taxon>
        <taxon>Pseudomonadati</taxon>
        <taxon>Verrucomicrobiota</taxon>
        <taxon>Verrucomicrobiia</taxon>
        <taxon>Verrucomicrobiales</taxon>
        <taxon>Verrucomicrobiaceae</taxon>
        <taxon>Sulfuriroseicoccus</taxon>
    </lineage>
</organism>
<dbReference type="EMBL" id="CP066776">
    <property type="protein sequence ID" value="QQL44844.1"/>
    <property type="molecule type" value="Genomic_DNA"/>
</dbReference>